<dbReference type="PANTHER" id="PTHR45935:SF15">
    <property type="entry name" value="SCAN BOX DOMAIN-CONTAINING PROTEIN"/>
    <property type="match status" value="1"/>
</dbReference>
<dbReference type="OMA" id="VMLMEEY"/>
<dbReference type="InterPro" id="IPR003309">
    <property type="entry name" value="SCAN_dom"/>
</dbReference>
<dbReference type="GeneTree" id="ENSGT01040000241595"/>
<keyword evidence="1" id="KW-0539">Nucleus</keyword>
<dbReference type="Pfam" id="PF02023">
    <property type="entry name" value="SCAN"/>
    <property type="match status" value="1"/>
</dbReference>
<dbReference type="Gene3D" id="1.10.4020.10">
    <property type="entry name" value="DNA breaking-rejoining enzymes"/>
    <property type="match status" value="1"/>
</dbReference>
<dbReference type="PROSITE" id="PS50804">
    <property type="entry name" value="SCAN_BOX"/>
    <property type="match status" value="1"/>
</dbReference>
<reference evidence="4" key="1">
    <citation type="submission" date="2025-08" db="UniProtKB">
        <authorList>
            <consortium name="Ensembl"/>
        </authorList>
    </citation>
    <scope>IDENTIFICATION</scope>
</reference>
<dbReference type="Proteomes" id="UP000694404">
    <property type="component" value="Unplaced"/>
</dbReference>
<dbReference type="AlphaFoldDB" id="A0A8C0J6G5"/>
<dbReference type="SMART" id="SM00431">
    <property type="entry name" value="SCAN"/>
    <property type="match status" value="1"/>
</dbReference>
<dbReference type="SUPFAM" id="SSF47353">
    <property type="entry name" value="Retrovirus capsid dimerization domain-like"/>
    <property type="match status" value="1"/>
</dbReference>
<proteinExistence type="predicted"/>
<keyword evidence="5" id="KW-1185">Reference proteome</keyword>
<feature type="compositionally biased region" description="Basic and acidic residues" evidence="2">
    <location>
        <begin position="104"/>
        <end position="137"/>
    </location>
</feature>
<evidence type="ECO:0000313" key="5">
    <source>
        <dbReference type="Proteomes" id="UP000694404"/>
    </source>
</evidence>
<reference evidence="4" key="2">
    <citation type="submission" date="2025-09" db="UniProtKB">
        <authorList>
            <consortium name="Ensembl"/>
        </authorList>
    </citation>
    <scope>IDENTIFICATION</scope>
</reference>
<protein>
    <recommendedName>
        <fullName evidence="3">SCAN box domain-containing protein</fullName>
    </recommendedName>
</protein>
<accession>A0A8C0J6G5</accession>
<evidence type="ECO:0000256" key="1">
    <source>
        <dbReference type="ARBA" id="ARBA00023242"/>
    </source>
</evidence>
<evidence type="ECO:0000259" key="3">
    <source>
        <dbReference type="PROSITE" id="PS50804"/>
    </source>
</evidence>
<organism evidence="4 5">
    <name type="scientific">Chelonoidis abingdonii</name>
    <name type="common">Abingdon island giant tortoise</name>
    <name type="synonym">Testudo abingdonii</name>
    <dbReference type="NCBI Taxonomy" id="106734"/>
    <lineage>
        <taxon>Eukaryota</taxon>
        <taxon>Metazoa</taxon>
        <taxon>Chordata</taxon>
        <taxon>Craniata</taxon>
        <taxon>Vertebrata</taxon>
        <taxon>Euteleostomi</taxon>
        <taxon>Archelosauria</taxon>
        <taxon>Testudinata</taxon>
        <taxon>Testudines</taxon>
        <taxon>Cryptodira</taxon>
        <taxon>Durocryptodira</taxon>
        <taxon>Testudinoidea</taxon>
        <taxon>Testudinidae</taxon>
        <taxon>Chelonoidis</taxon>
    </lineage>
</organism>
<evidence type="ECO:0000256" key="2">
    <source>
        <dbReference type="SAM" id="MobiDB-lite"/>
    </source>
</evidence>
<feature type="compositionally biased region" description="Basic residues" evidence="2">
    <location>
        <begin position="161"/>
        <end position="170"/>
    </location>
</feature>
<dbReference type="PANTHER" id="PTHR45935">
    <property type="entry name" value="PROTEIN ZBED8-RELATED"/>
    <property type="match status" value="1"/>
</dbReference>
<feature type="region of interest" description="Disordered" evidence="2">
    <location>
        <begin position="103"/>
        <end position="170"/>
    </location>
</feature>
<sequence>ESGEPCSWLAPYLAGETQAAYMALGEEQARNYEVVKSAFTPKLIDWATRWLRPDTQIVGEIMEVLVLEQFLQGLLENIKVWVRRHQPNTVEAAVMLMEEYTEADFPRKEGQPSKEAKTGRRLKEPPPRKGPENKWEDIEALSFQERAGTNPEPLKESKGGKTGKHSRGCE</sequence>
<dbReference type="InterPro" id="IPR050916">
    <property type="entry name" value="SCAN-C2H2_zinc_finger"/>
</dbReference>
<feature type="domain" description="SCAN box" evidence="3">
    <location>
        <begin position="42"/>
        <end position="99"/>
    </location>
</feature>
<evidence type="ECO:0000313" key="4">
    <source>
        <dbReference type="Ensembl" id="ENSCABP00000027111.1"/>
    </source>
</evidence>
<dbReference type="Ensembl" id="ENSCABT00000029689.1">
    <property type="protein sequence ID" value="ENSCABP00000027111.1"/>
    <property type="gene ID" value="ENSCABG00000019896.1"/>
</dbReference>
<name>A0A8C0J6G5_CHEAB</name>
<dbReference type="InterPro" id="IPR038269">
    <property type="entry name" value="SCAN_sf"/>
</dbReference>